<evidence type="ECO:0008006" key="3">
    <source>
        <dbReference type="Google" id="ProtNLM"/>
    </source>
</evidence>
<keyword evidence="2" id="KW-1185">Reference proteome</keyword>
<accession>A0A556QNA4</accession>
<gene>
    <name evidence="1" type="ORF">FPL22_01995</name>
</gene>
<reference evidence="1 2" key="1">
    <citation type="submission" date="2019-07" db="EMBL/GenBank/DDBJ databases">
        <title>Description of 53C-WASEF.</title>
        <authorList>
            <person name="Pitt A."/>
            <person name="Hahn M.W."/>
        </authorList>
    </citation>
    <scope>NUCLEOTIDE SEQUENCE [LARGE SCALE GENOMIC DNA]</scope>
    <source>
        <strain evidence="1 2">53C-WASEF</strain>
    </source>
</reference>
<comment type="caution">
    <text evidence="1">The sequence shown here is derived from an EMBL/GenBank/DDBJ whole genome shotgun (WGS) entry which is preliminary data.</text>
</comment>
<evidence type="ECO:0000313" key="2">
    <source>
        <dbReference type="Proteomes" id="UP000315648"/>
    </source>
</evidence>
<dbReference type="OrthoDB" id="9808633at2"/>
<sequence>MSTPADIPVLPKRNPGPSWGYAFLRIADRVVPEFIYRPIRLFGTWIALCNMPSQAKHSRDYLRAALGREPTRREVLRHFFVFEEALMLKLRVSRGLPHRGVLTNTGADFSAFLHSQEPTFLGTFHFADSDLTGFLIGGQEKRHVSLIRQRVGNSEDIDRLGARFSEWVSFIWVNESENLLFALKDSITAGNSIALKCDRLEFSAKREPFQFLGARRLFPFAIYHLALIFRMPVLLTVGVPGKPGETDIYSSPVWRPDPAISREANLVNARVHFQDFINILEDLLRINPYWWFNFIELNPAVEEDA</sequence>
<proteinExistence type="predicted"/>
<dbReference type="Proteomes" id="UP000315648">
    <property type="component" value="Unassembled WGS sequence"/>
</dbReference>
<dbReference type="AlphaFoldDB" id="A0A556QNA4"/>
<dbReference type="RefSeq" id="WP_144228448.1">
    <property type="nucleotide sequence ID" value="NZ_CBCRVV010000001.1"/>
</dbReference>
<evidence type="ECO:0000313" key="1">
    <source>
        <dbReference type="EMBL" id="TSJ78107.1"/>
    </source>
</evidence>
<protein>
    <recommendedName>
        <fullName evidence="3">Lipid A biosynthesis acyltransferase</fullName>
    </recommendedName>
</protein>
<organism evidence="1 2">
    <name type="scientific">Rariglobus hedericola</name>
    <dbReference type="NCBI Taxonomy" id="2597822"/>
    <lineage>
        <taxon>Bacteria</taxon>
        <taxon>Pseudomonadati</taxon>
        <taxon>Verrucomicrobiota</taxon>
        <taxon>Opitutia</taxon>
        <taxon>Opitutales</taxon>
        <taxon>Opitutaceae</taxon>
        <taxon>Rariglobus</taxon>
    </lineage>
</organism>
<dbReference type="EMBL" id="VMBG01000001">
    <property type="protein sequence ID" value="TSJ78107.1"/>
    <property type="molecule type" value="Genomic_DNA"/>
</dbReference>
<name>A0A556QNA4_9BACT</name>